<dbReference type="RefSeq" id="WP_108885068.1">
    <property type="nucleotide sequence ID" value="NZ_OMOJ01000001.1"/>
</dbReference>
<sequence>MPKLIRLYITQIAIGFGLSAAFVAMLLGMNVANLWHLVTTSDVGLLAVALLWLFNGIVFAGVQFGIAIMRMEDRGPGAGGPRIPAQMQPIPIRVEAAPRRKRHL</sequence>
<keyword evidence="1" id="KW-0812">Transmembrane</keyword>
<dbReference type="Proteomes" id="UP000244904">
    <property type="component" value="Unassembled WGS sequence"/>
</dbReference>
<evidence type="ECO:0000313" key="3">
    <source>
        <dbReference type="Proteomes" id="UP000244904"/>
    </source>
</evidence>
<evidence type="ECO:0000313" key="2">
    <source>
        <dbReference type="EMBL" id="SPF78426.1"/>
    </source>
</evidence>
<evidence type="ECO:0000256" key="1">
    <source>
        <dbReference type="SAM" id="Phobius"/>
    </source>
</evidence>
<name>A0A2R8AQR6_9RHOB</name>
<feature type="transmembrane region" description="Helical" evidence="1">
    <location>
        <begin position="12"/>
        <end position="32"/>
    </location>
</feature>
<keyword evidence="1" id="KW-0472">Membrane</keyword>
<dbReference type="AlphaFoldDB" id="A0A2R8AQR6"/>
<dbReference type="OrthoDB" id="8115457at2"/>
<organism evidence="2 3">
    <name type="scientific">Pseudoprimorskyibacter insulae</name>
    <dbReference type="NCBI Taxonomy" id="1695997"/>
    <lineage>
        <taxon>Bacteria</taxon>
        <taxon>Pseudomonadati</taxon>
        <taxon>Pseudomonadota</taxon>
        <taxon>Alphaproteobacteria</taxon>
        <taxon>Rhodobacterales</taxon>
        <taxon>Paracoccaceae</taxon>
        <taxon>Pseudoprimorskyibacter</taxon>
    </lineage>
</organism>
<keyword evidence="1" id="KW-1133">Transmembrane helix</keyword>
<gene>
    <name evidence="2" type="ORF">PRI8871_01028</name>
</gene>
<feature type="transmembrane region" description="Helical" evidence="1">
    <location>
        <begin position="44"/>
        <end position="66"/>
    </location>
</feature>
<keyword evidence="3" id="KW-1185">Reference proteome</keyword>
<accession>A0A2R8AQR6</accession>
<protein>
    <submittedName>
        <fullName evidence="2">Uncharacterized protein</fullName>
    </submittedName>
</protein>
<proteinExistence type="predicted"/>
<dbReference type="EMBL" id="OMOJ01000001">
    <property type="protein sequence ID" value="SPF78426.1"/>
    <property type="molecule type" value="Genomic_DNA"/>
</dbReference>
<reference evidence="3" key="1">
    <citation type="submission" date="2018-03" db="EMBL/GenBank/DDBJ databases">
        <authorList>
            <person name="Rodrigo-Torres L."/>
            <person name="Arahal R. D."/>
            <person name="Lucena T."/>
        </authorList>
    </citation>
    <scope>NUCLEOTIDE SEQUENCE [LARGE SCALE GENOMIC DNA]</scope>
    <source>
        <strain evidence="3">CECT 8871</strain>
    </source>
</reference>